<name>A0ABQ1CSV3_STRDI</name>
<dbReference type="Proteomes" id="UP000472710">
    <property type="component" value="Unassembled WGS sequence"/>
</dbReference>
<comment type="similarity">
    <text evidence="1">Belongs to the thioesterase family.</text>
</comment>
<evidence type="ECO:0000313" key="4">
    <source>
        <dbReference type="Proteomes" id="UP000472710"/>
    </source>
</evidence>
<dbReference type="Gene3D" id="3.40.50.1820">
    <property type="entry name" value="alpha/beta hydrolase"/>
    <property type="match status" value="1"/>
</dbReference>
<feature type="domain" description="Thioesterase" evidence="2">
    <location>
        <begin position="59"/>
        <end position="276"/>
    </location>
</feature>
<dbReference type="InterPro" id="IPR012223">
    <property type="entry name" value="TEII"/>
</dbReference>
<dbReference type="SUPFAM" id="SSF53474">
    <property type="entry name" value="alpha/beta-Hydrolases"/>
    <property type="match status" value="1"/>
</dbReference>
<sequence length="287" mass="31976">MARLGLAHYRPTVVNFPSSAPKQGGIFGLMTEPRRSTEPRRAKEPKWLLRKPDPEAAARLFCFPYSGCGASMYHRWPRRIGEVEVCLVQLPHRESRVREPHYGTYEQLARPLMDYLLPFLDRPFGFFGHCGGALPGTELAIQLHEAGLPVPQQLFLSSQVAPQDGPYGRFLNMTDHELAVRLSELITSLGGNPDPRLVQLGLGLLGQDLEANRQYHRAEPVVLPSGITVIGWTEDREIPMDLMGGWKAWSRDCRHVLLEGEHYDFLHAPQALLDVLSAGLSPSAGSA</sequence>
<protein>
    <submittedName>
        <fullName evidence="3">Thioesterase</fullName>
    </submittedName>
</protein>
<proteinExistence type="inferred from homology"/>
<evidence type="ECO:0000256" key="1">
    <source>
        <dbReference type="ARBA" id="ARBA00007169"/>
    </source>
</evidence>
<dbReference type="PANTHER" id="PTHR11487:SF0">
    <property type="entry name" value="S-ACYL FATTY ACID SYNTHASE THIOESTERASE, MEDIUM CHAIN"/>
    <property type="match status" value="1"/>
</dbReference>
<accession>A0ABQ1CSV3</accession>
<reference evidence="3 4" key="1">
    <citation type="submission" date="2020-02" db="EMBL/GenBank/DDBJ databases">
        <title>Whole genome shotgun sequence of Streptomyces diastaticus subsp. diastaticus NBRC 13412.</title>
        <authorList>
            <person name="Ichikawa N."/>
            <person name="Komaki H."/>
            <person name="Tamura T."/>
        </authorList>
    </citation>
    <scope>NUCLEOTIDE SEQUENCE [LARGE SCALE GENOMIC DNA]</scope>
    <source>
        <strain evidence="3 4">NBRC 13412</strain>
    </source>
</reference>
<dbReference type="InterPro" id="IPR029058">
    <property type="entry name" value="AB_hydrolase_fold"/>
</dbReference>
<organism evidence="3 4">
    <name type="scientific">Streptomyces diastaticus subsp. diastaticus</name>
    <dbReference type="NCBI Taxonomy" id="68040"/>
    <lineage>
        <taxon>Bacteria</taxon>
        <taxon>Bacillati</taxon>
        <taxon>Actinomycetota</taxon>
        <taxon>Actinomycetes</taxon>
        <taxon>Kitasatosporales</taxon>
        <taxon>Streptomycetaceae</taxon>
        <taxon>Streptomyces</taxon>
        <taxon>Streptomyces diastaticus group</taxon>
    </lineage>
</organism>
<comment type="caution">
    <text evidence="3">The sequence shown here is derived from an EMBL/GenBank/DDBJ whole genome shotgun (WGS) entry which is preliminary data.</text>
</comment>
<dbReference type="PANTHER" id="PTHR11487">
    <property type="entry name" value="THIOESTERASE"/>
    <property type="match status" value="1"/>
</dbReference>
<dbReference type="InterPro" id="IPR001031">
    <property type="entry name" value="Thioesterase"/>
</dbReference>
<keyword evidence="4" id="KW-1185">Reference proteome</keyword>
<dbReference type="Pfam" id="PF00975">
    <property type="entry name" value="Thioesterase"/>
    <property type="match status" value="1"/>
</dbReference>
<gene>
    <name evidence="3" type="ORF">Sdia_40020</name>
</gene>
<evidence type="ECO:0000259" key="2">
    <source>
        <dbReference type="Pfam" id="PF00975"/>
    </source>
</evidence>
<evidence type="ECO:0000313" key="3">
    <source>
        <dbReference type="EMBL" id="GFH73234.1"/>
    </source>
</evidence>
<dbReference type="EMBL" id="BLLN01000005">
    <property type="protein sequence ID" value="GFH73234.1"/>
    <property type="molecule type" value="Genomic_DNA"/>
</dbReference>